<evidence type="ECO:0000256" key="3">
    <source>
        <dbReference type="ARBA" id="ARBA00022556"/>
    </source>
</evidence>
<evidence type="ECO:0000256" key="6">
    <source>
        <dbReference type="ARBA" id="ARBA00023098"/>
    </source>
</evidence>
<protein>
    <recommendedName>
        <fullName evidence="1">lipid-A-disaccharide synthase</fullName>
        <ecNumber evidence="1">2.4.1.182</ecNumber>
    </recommendedName>
</protein>
<dbReference type="GO" id="GO:0016020">
    <property type="term" value="C:membrane"/>
    <property type="evidence" value="ECO:0007669"/>
    <property type="project" value="GOC"/>
</dbReference>
<keyword evidence="2" id="KW-0444">Lipid biosynthesis</keyword>
<feature type="transmembrane region" description="Helical" evidence="8">
    <location>
        <begin position="120"/>
        <end position="143"/>
    </location>
</feature>
<evidence type="ECO:0000256" key="7">
    <source>
        <dbReference type="ARBA" id="ARBA00048975"/>
    </source>
</evidence>
<keyword evidence="4" id="KW-0328">Glycosyltransferase</keyword>
<dbReference type="GO" id="GO:0005543">
    <property type="term" value="F:phospholipid binding"/>
    <property type="evidence" value="ECO:0007669"/>
    <property type="project" value="TreeGrafter"/>
</dbReference>
<organism evidence="9">
    <name type="scientific">marine metagenome</name>
    <dbReference type="NCBI Taxonomy" id="408172"/>
    <lineage>
        <taxon>unclassified sequences</taxon>
        <taxon>metagenomes</taxon>
        <taxon>ecological metagenomes</taxon>
    </lineage>
</organism>
<dbReference type="GO" id="GO:0009245">
    <property type="term" value="P:lipid A biosynthetic process"/>
    <property type="evidence" value="ECO:0007669"/>
    <property type="project" value="UniProtKB-KW"/>
</dbReference>
<keyword evidence="6" id="KW-0443">Lipid metabolism</keyword>
<dbReference type="GO" id="GO:0008915">
    <property type="term" value="F:lipid-A-disaccharide synthase activity"/>
    <property type="evidence" value="ECO:0007669"/>
    <property type="project" value="UniProtKB-EC"/>
</dbReference>
<name>A0A383BY21_9ZZZZ</name>
<gene>
    <name evidence="9" type="ORF">METZ01_LOCUS477676</name>
</gene>
<proteinExistence type="predicted"/>
<evidence type="ECO:0000256" key="4">
    <source>
        <dbReference type="ARBA" id="ARBA00022676"/>
    </source>
</evidence>
<keyword evidence="8" id="KW-0812">Transmembrane</keyword>
<dbReference type="AlphaFoldDB" id="A0A383BY21"/>
<keyword evidence="5" id="KW-0808">Transferase</keyword>
<dbReference type="EC" id="2.4.1.182" evidence="1"/>
<evidence type="ECO:0000313" key="9">
    <source>
        <dbReference type="EMBL" id="SVE24822.1"/>
    </source>
</evidence>
<keyword evidence="3" id="KW-0441">Lipid A biosynthesis</keyword>
<dbReference type="InterPro" id="IPR003835">
    <property type="entry name" value="Glyco_trans_19"/>
</dbReference>
<evidence type="ECO:0000256" key="1">
    <source>
        <dbReference type="ARBA" id="ARBA00012687"/>
    </source>
</evidence>
<evidence type="ECO:0000256" key="2">
    <source>
        <dbReference type="ARBA" id="ARBA00022516"/>
    </source>
</evidence>
<evidence type="ECO:0000256" key="5">
    <source>
        <dbReference type="ARBA" id="ARBA00022679"/>
    </source>
</evidence>
<comment type="catalytic activity">
    <reaction evidence="7">
        <text>a lipid X + a UDP-2-N,3-O-bis[(3R)-3-hydroxyacyl]-alpha-D-glucosamine = a lipid A disaccharide + UDP + H(+)</text>
        <dbReference type="Rhea" id="RHEA:67828"/>
        <dbReference type="ChEBI" id="CHEBI:15378"/>
        <dbReference type="ChEBI" id="CHEBI:58223"/>
        <dbReference type="ChEBI" id="CHEBI:137748"/>
        <dbReference type="ChEBI" id="CHEBI:176338"/>
        <dbReference type="ChEBI" id="CHEBI:176343"/>
        <dbReference type="EC" id="2.4.1.182"/>
    </reaction>
</comment>
<sequence length="235" mass="26786">MLVIFPFEKNWYKKRGIQAKFVGHPIFDEWRPTPKEELCRQLNLKPEKPIITLYPGSRNQEISRHFPILIQVANKLRQDNPDIQFVFGAAQNINIKKWQIPPWIQIENNHPQKALECARLALVVSGTSTIEAAVFGTPMIIIYKMAPFSWLVSRVLVNVPFAGMVNIIAGSMIMPEMLQNKANPERIFKLAEKILFNSEKTSKMKLELSKVRDILKGKGASNKAAKHILSISKSL</sequence>
<dbReference type="EMBL" id="UINC01204201">
    <property type="protein sequence ID" value="SVE24822.1"/>
    <property type="molecule type" value="Genomic_DNA"/>
</dbReference>
<dbReference type="SUPFAM" id="SSF53756">
    <property type="entry name" value="UDP-Glycosyltransferase/glycogen phosphorylase"/>
    <property type="match status" value="1"/>
</dbReference>
<reference evidence="9" key="1">
    <citation type="submission" date="2018-05" db="EMBL/GenBank/DDBJ databases">
        <authorList>
            <person name="Lanie J.A."/>
            <person name="Ng W.-L."/>
            <person name="Kazmierczak K.M."/>
            <person name="Andrzejewski T.M."/>
            <person name="Davidsen T.M."/>
            <person name="Wayne K.J."/>
            <person name="Tettelin H."/>
            <person name="Glass J.I."/>
            <person name="Rusch D."/>
            <person name="Podicherti R."/>
            <person name="Tsui H.-C.T."/>
            <person name="Winkler M.E."/>
        </authorList>
    </citation>
    <scope>NUCLEOTIDE SEQUENCE</scope>
</reference>
<evidence type="ECO:0000256" key="8">
    <source>
        <dbReference type="SAM" id="Phobius"/>
    </source>
</evidence>
<keyword evidence="8" id="KW-0472">Membrane</keyword>
<feature type="transmembrane region" description="Helical" evidence="8">
    <location>
        <begin position="155"/>
        <end position="174"/>
    </location>
</feature>
<keyword evidence="8" id="KW-1133">Transmembrane helix</keyword>
<accession>A0A383BY21</accession>
<dbReference type="Pfam" id="PF02684">
    <property type="entry name" value="LpxB"/>
    <property type="match status" value="1"/>
</dbReference>
<dbReference type="PANTHER" id="PTHR30372:SF4">
    <property type="entry name" value="LIPID-A-DISACCHARIDE SYNTHASE, MITOCHONDRIAL-RELATED"/>
    <property type="match status" value="1"/>
</dbReference>
<dbReference type="PANTHER" id="PTHR30372">
    <property type="entry name" value="LIPID-A-DISACCHARIDE SYNTHASE"/>
    <property type="match status" value="1"/>
</dbReference>